<feature type="compositionally biased region" description="Basic and acidic residues" evidence="1">
    <location>
        <begin position="7"/>
        <end position="17"/>
    </location>
</feature>
<evidence type="ECO:0000256" key="1">
    <source>
        <dbReference type="SAM" id="MobiDB-lite"/>
    </source>
</evidence>
<name>A0A6V7P618_ANACO</name>
<feature type="region of interest" description="Disordered" evidence="1">
    <location>
        <begin position="1"/>
        <end position="94"/>
    </location>
</feature>
<sequence length="134" mass="14470">MDPPVDQPRKAKSDGPHSPDGAPLPSPAPTPLEASENVPKPRSPPSDLPPTADKAATWGPPVTAMPMESNPYVAPPPSTPRPRSLDGEEDWGCGKEDRGFVEKHVAAFEDGTQFCRCRHGENSPRNKSSSRRRL</sequence>
<dbReference type="EMBL" id="LR862145">
    <property type="protein sequence ID" value="CAD1826285.1"/>
    <property type="molecule type" value="Genomic_DNA"/>
</dbReference>
<accession>A0A6V7P618</accession>
<organism evidence="2">
    <name type="scientific">Ananas comosus var. bracteatus</name>
    <name type="common">red pineapple</name>
    <dbReference type="NCBI Taxonomy" id="296719"/>
    <lineage>
        <taxon>Eukaryota</taxon>
        <taxon>Viridiplantae</taxon>
        <taxon>Streptophyta</taxon>
        <taxon>Embryophyta</taxon>
        <taxon>Tracheophyta</taxon>
        <taxon>Spermatophyta</taxon>
        <taxon>Magnoliopsida</taxon>
        <taxon>Liliopsida</taxon>
        <taxon>Poales</taxon>
        <taxon>Bromeliaceae</taxon>
        <taxon>Bromelioideae</taxon>
        <taxon>Ananas</taxon>
    </lineage>
</organism>
<proteinExistence type="predicted"/>
<protein>
    <submittedName>
        <fullName evidence="2">Uncharacterized protein</fullName>
    </submittedName>
</protein>
<evidence type="ECO:0000313" key="2">
    <source>
        <dbReference type="EMBL" id="CAD1826285.1"/>
    </source>
</evidence>
<gene>
    <name evidence="2" type="ORF">CB5_LOCUS9496</name>
</gene>
<reference evidence="2" key="1">
    <citation type="submission" date="2020-07" db="EMBL/GenBank/DDBJ databases">
        <authorList>
            <person name="Lin J."/>
        </authorList>
    </citation>
    <scope>NUCLEOTIDE SEQUENCE</scope>
</reference>
<dbReference type="AlphaFoldDB" id="A0A6V7P618"/>